<evidence type="ECO:0000256" key="6">
    <source>
        <dbReference type="ARBA" id="ARBA00023136"/>
    </source>
</evidence>
<proteinExistence type="inferred from homology"/>
<evidence type="ECO:0000313" key="10">
    <source>
        <dbReference type="Proteomes" id="UP000824073"/>
    </source>
</evidence>
<feature type="transmembrane region" description="Helical" evidence="7">
    <location>
        <begin position="230"/>
        <end position="256"/>
    </location>
</feature>
<evidence type="ECO:0000313" key="9">
    <source>
        <dbReference type="EMBL" id="HIU43513.1"/>
    </source>
</evidence>
<evidence type="ECO:0000256" key="1">
    <source>
        <dbReference type="ARBA" id="ARBA00004651"/>
    </source>
</evidence>
<keyword evidence="6 7" id="KW-0472">Membrane</keyword>
<keyword evidence="5 7" id="KW-1133">Transmembrane helix</keyword>
<evidence type="ECO:0000259" key="8">
    <source>
        <dbReference type="PROSITE" id="PS50928"/>
    </source>
</evidence>
<feature type="transmembrane region" description="Helical" evidence="7">
    <location>
        <begin position="12"/>
        <end position="30"/>
    </location>
</feature>
<dbReference type="InterPro" id="IPR000515">
    <property type="entry name" value="MetI-like"/>
</dbReference>
<feature type="transmembrane region" description="Helical" evidence="7">
    <location>
        <begin position="176"/>
        <end position="195"/>
    </location>
</feature>
<keyword evidence="2 7" id="KW-0813">Transport</keyword>
<dbReference type="PANTHER" id="PTHR30465:SF0">
    <property type="entry name" value="OLIGOPEPTIDE TRANSPORT SYSTEM PERMEASE PROTEIN APPB"/>
    <property type="match status" value="1"/>
</dbReference>
<sequence length="313" mass="34985">MGRYYLSKLGQALVTIVLVVLVVFTLLRFMPTTGYFSKEEYKEMTETERNAYLRSIGVLDPTLVQLKNFVVKLFHGDLGRSITVYPKSPITEVLGDKIKYTVLLNVFSLILSYAAGLSLGVAMARYKGRLVDHLGTAYVIAIRSIPSIIILFFVQVGLSKLLDLPMMFYMDQPLSWILPVISLSLSSIAGTAIWLRRYIVDEENRDYIKFARAKGLSQNYIMVRHVFRNAIVPIAINFPSDILLLISGGLITESLYSVPGMGGLLIQSIRALDNNLVQVLVLIFSTLSVFGVFLGDIFVSFVDPRIKLTADPQ</sequence>
<dbReference type="Pfam" id="PF00528">
    <property type="entry name" value="BPD_transp_1"/>
    <property type="match status" value="1"/>
</dbReference>
<dbReference type="PROSITE" id="PS50928">
    <property type="entry name" value="ABC_TM1"/>
    <property type="match status" value="1"/>
</dbReference>
<evidence type="ECO:0000256" key="2">
    <source>
        <dbReference type="ARBA" id="ARBA00022448"/>
    </source>
</evidence>
<comment type="caution">
    <text evidence="9">The sequence shown here is derived from an EMBL/GenBank/DDBJ whole genome shotgun (WGS) entry which is preliminary data.</text>
</comment>
<dbReference type="Proteomes" id="UP000824073">
    <property type="component" value="Unassembled WGS sequence"/>
</dbReference>
<feature type="transmembrane region" description="Helical" evidence="7">
    <location>
        <begin position="276"/>
        <end position="299"/>
    </location>
</feature>
<dbReference type="GO" id="GO:0055085">
    <property type="term" value="P:transmembrane transport"/>
    <property type="evidence" value="ECO:0007669"/>
    <property type="project" value="InterPro"/>
</dbReference>
<evidence type="ECO:0000256" key="7">
    <source>
        <dbReference type="RuleBase" id="RU363032"/>
    </source>
</evidence>
<dbReference type="InterPro" id="IPR035906">
    <property type="entry name" value="MetI-like_sf"/>
</dbReference>
<feature type="domain" description="ABC transmembrane type-1" evidence="8">
    <location>
        <begin position="98"/>
        <end position="295"/>
    </location>
</feature>
<dbReference type="AlphaFoldDB" id="A0A9D1LK06"/>
<reference evidence="9" key="1">
    <citation type="submission" date="2020-10" db="EMBL/GenBank/DDBJ databases">
        <authorList>
            <person name="Gilroy R."/>
        </authorList>
    </citation>
    <scope>NUCLEOTIDE SEQUENCE</scope>
    <source>
        <strain evidence="9">CHK191-8634</strain>
    </source>
</reference>
<organism evidence="9 10">
    <name type="scientific">Candidatus Ventrousia excrementavium</name>
    <dbReference type="NCBI Taxonomy" id="2840961"/>
    <lineage>
        <taxon>Bacteria</taxon>
        <taxon>Bacillati</taxon>
        <taxon>Bacillota</taxon>
        <taxon>Clostridia</taxon>
        <taxon>Eubacteriales</taxon>
        <taxon>Clostridiaceae</taxon>
        <taxon>Clostridiaceae incertae sedis</taxon>
        <taxon>Candidatus Ventrousia</taxon>
    </lineage>
</organism>
<dbReference type="GO" id="GO:0005886">
    <property type="term" value="C:plasma membrane"/>
    <property type="evidence" value="ECO:0007669"/>
    <property type="project" value="UniProtKB-SubCell"/>
</dbReference>
<feature type="transmembrane region" description="Helical" evidence="7">
    <location>
        <begin position="102"/>
        <end position="124"/>
    </location>
</feature>
<comment type="similarity">
    <text evidence="7">Belongs to the binding-protein-dependent transport system permease family.</text>
</comment>
<reference evidence="9" key="2">
    <citation type="journal article" date="2021" name="PeerJ">
        <title>Extensive microbial diversity within the chicken gut microbiome revealed by metagenomics and culture.</title>
        <authorList>
            <person name="Gilroy R."/>
            <person name="Ravi A."/>
            <person name="Getino M."/>
            <person name="Pursley I."/>
            <person name="Horton D.L."/>
            <person name="Alikhan N.F."/>
            <person name="Baker D."/>
            <person name="Gharbi K."/>
            <person name="Hall N."/>
            <person name="Watson M."/>
            <person name="Adriaenssens E.M."/>
            <person name="Foster-Nyarko E."/>
            <person name="Jarju S."/>
            <person name="Secka A."/>
            <person name="Antonio M."/>
            <person name="Oren A."/>
            <person name="Chaudhuri R.R."/>
            <person name="La Ragione R."/>
            <person name="Hildebrand F."/>
            <person name="Pallen M.J."/>
        </authorList>
    </citation>
    <scope>NUCLEOTIDE SEQUENCE</scope>
    <source>
        <strain evidence="9">CHK191-8634</strain>
    </source>
</reference>
<dbReference type="Gene3D" id="1.10.3720.10">
    <property type="entry name" value="MetI-like"/>
    <property type="match status" value="1"/>
</dbReference>
<gene>
    <name evidence="9" type="ORF">IAB67_04365</name>
</gene>
<dbReference type="PANTHER" id="PTHR30465">
    <property type="entry name" value="INNER MEMBRANE ABC TRANSPORTER"/>
    <property type="match status" value="1"/>
</dbReference>
<dbReference type="CDD" id="cd06261">
    <property type="entry name" value="TM_PBP2"/>
    <property type="match status" value="1"/>
</dbReference>
<dbReference type="SUPFAM" id="SSF161098">
    <property type="entry name" value="MetI-like"/>
    <property type="match status" value="1"/>
</dbReference>
<keyword evidence="3" id="KW-1003">Cell membrane</keyword>
<comment type="subcellular location">
    <subcellularLocation>
        <location evidence="1 7">Cell membrane</location>
        <topology evidence="1 7">Multi-pass membrane protein</topology>
    </subcellularLocation>
</comment>
<name>A0A9D1LK06_9CLOT</name>
<accession>A0A9D1LK06</accession>
<dbReference type="EMBL" id="DVMR01000036">
    <property type="protein sequence ID" value="HIU43513.1"/>
    <property type="molecule type" value="Genomic_DNA"/>
</dbReference>
<keyword evidence="4 7" id="KW-0812">Transmembrane</keyword>
<feature type="transmembrane region" description="Helical" evidence="7">
    <location>
        <begin position="136"/>
        <end position="156"/>
    </location>
</feature>
<evidence type="ECO:0000256" key="3">
    <source>
        <dbReference type="ARBA" id="ARBA00022475"/>
    </source>
</evidence>
<evidence type="ECO:0000256" key="5">
    <source>
        <dbReference type="ARBA" id="ARBA00022989"/>
    </source>
</evidence>
<evidence type="ECO:0000256" key="4">
    <source>
        <dbReference type="ARBA" id="ARBA00022692"/>
    </source>
</evidence>
<protein>
    <submittedName>
        <fullName evidence="9">ABC transporter permease</fullName>
    </submittedName>
</protein>